<proteinExistence type="predicted"/>
<organism evidence="1 2">
    <name type="scientific">Pseudoduganella guangdongensis</name>
    <dbReference type="NCBI Taxonomy" id="2692179"/>
    <lineage>
        <taxon>Bacteria</taxon>
        <taxon>Pseudomonadati</taxon>
        <taxon>Pseudomonadota</taxon>
        <taxon>Betaproteobacteria</taxon>
        <taxon>Burkholderiales</taxon>
        <taxon>Oxalobacteraceae</taxon>
        <taxon>Telluria group</taxon>
        <taxon>Pseudoduganella</taxon>
    </lineage>
</organism>
<evidence type="ECO:0000313" key="1">
    <source>
        <dbReference type="EMBL" id="MYN02364.1"/>
    </source>
</evidence>
<dbReference type="Proteomes" id="UP000448575">
    <property type="component" value="Unassembled WGS sequence"/>
</dbReference>
<dbReference type="RefSeq" id="WP_161025371.1">
    <property type="nucleotide sequence ID" value="NZ_WWCJ01000006.1"/>
</dbReference>
<keyword evidence="2" id="KW-1185">Reference proteome</keyword>
<protein>
    <submittedName>
        <fullName evidence="1">Uncharacterized protein</fullName>
    </submittedName>
</protein>
<reference evidence="1 2" key="1">
    <citation type="submission" date="2019-12" db="EMBL/GenBank/DDBJ databases">
        <title>Novel species isolated from a subtropical stream in China.</title>
        <authorList>
            <person name="Lu H."/>
        </authorList>
    </citation>
    <scope>NUCLEOTIDE SEQUENCE [LARGE SCALE GENOMIC DNA]</scope>
    <source>
        <strain evidence="1 2">DS3</strain>
    </source>
</reference>
<gene>
    <name evidence="1" type="ORF">GTP41_09655</name>
</gene>
<sequence>MDSIDEQRLMRLEEQLREILHVLRMHVNHSNHLAEMTVLRLQADIYERMPKRS</sequence>
<dbReference type="AlphaFoldDB" id="A0A6N9HFN5"/>
<comment type="caution">
    <text evidence="1">The sequence shown here is derived from an EMBL/GenBank/DDBJ whole genome shotgun (WGS) entry which is preliminary data.</text>
</comment>
<dbReference type="EMBL" id="WWCJ01000006">
    <property type="protein sequence ID" value="MYN02364.1"/>
    <property type="molecule type" value="Genomic_DNA"/>
</dbReference>
<evidence type="ECO:0000313" key="2">
    <source>
        <dbReference type="Proteomes" id="UP000448575"/>
    </source>
</evidence>
<accession>A0A6N9HFN5</accession>
<name>A0A6N9HFN5_9BURK</name>